<reference evidence="3" key="1">
    <citation type="submission" date="2007-06" db="EMBL/GenBank/DDBJ databases">
        <title>Full length cDNA sequences from Sitka Spruce (Picea sitchensis).</title>
        <authorList>
            <person name="Ralph S.G."/>
            <person name="Chun H.E."/>
            <person name="Liao N."/>
            <person name="Ali J."/>
            <person name="Reid K."/>
            <person name="Kolosova N."/>
            <person name="Cooper N."/>
            <person name="Cullis C."/>
            <person name="Jancsik S."/>
            <person name="Moore R."/>
            <person name="Mayo M."/>
            <person name="Wagner S."/>
            <person name="Holt R.A."/>
            <person name="Jones S.J.M."/>
            <person name="Marra M.A."/>
            <person name="Ritland C.E."/>
            <person name="Ritland K."/>
            <person name="Bohlmann J."/>
        </authorList>
    </citation>
    <scope>NUCLEOTIDE SEQUENCE</scope>
    <source>
        <tissue evidence="3">Green portion of the leader tissue</tissue>
    </source>
</reference>
<accession>B8LP32</accession>
<dbReference type="EMBL" id="EF677598">
    <property type="protein sequence ID" value="ABR17412.1"/>
    <property type="molecule type" value="mRNA"/>
</dbReference>
<feature type="region of interest" description="Disordered" evidence="1">
    <location>
        <begin position="1"/>
        <end position="79"/>
    </location>
</feature>
<name>B8LP32_PICSI</name>
<proteinExistence type="evidence at transcript level"/>
<sequence>MEKKAAKTSGSRLNPRNGSVHRHGSHMTSSAAAGGVHHEESFHRSRSFCGRPSQTGKTWEASFSSSSSKLKKNTTTMMRRPKTQPELLNRDDHNMKMKMNNPVDQASSVNKLLVSITIAQSIGPLRLLLFKDATVEEVIKAAFVLYAKEGRKQLLSNDPAAFGLHYSQFSIDCLNPADKIKDLGSRNFFLCPKATAKEICSLNFKGGETAVGRSSSSSYSCGREIQGISRLRGPWYNKLLDCLLLPP</sequence>
<feature type="compositionally biased region" description="Polar residues" evidence="1">
    <location>
        <begin position="8"/>
        <end position="17"/>
    </location>
</feature>
<dbReference type="PANTHER" id="PTHR33270:SF24">
    <property type="entry name" value="EXPRESSED PROTEIN"/>
    <property type="match status" value="1"/>
</dbReference>
<feature type="domain" description="DUF7054" evidence="2">
    <location>
        <begin position="110"/>
        <end position="191"/>
    </location>
</feature>
<evidence type="ECO:0000259" key="2">
    <source>
        <dbReference type="Pfam" id="PF23156"/>
    </source>
</evidence>
<dbReference type="AlphaFoldDB" id="B8LP32"/>
<protein>
    <recommendedName>
        <fullName evidence="2">DUF7054 domain-containing protein</fullName>
    </recommendedName>
</protein>
<organism evidence="3">
    <name type="scientific">Picea sitchensis</name>
    <name type="common">Sitka spruce</name>
    <name type="synonym">Pinus sitchensis</name>
    <dbReference type="NCBI Taxonomy" id="3332"/>
    <lineage>
        <taxon>Eukaryota</taxon>
        <taxon>Viridiplantae</taxon>
        <taxon>Streptophyta</taxon>
        <taxon>Embryophyta</taxon>
        <taxon>Tracheophyta</taxon>
        <taxon>Spermatophyta</taxon>
        <taxon>Pinopsida</taxon>
        <taxon>Pinidae</taxon>
        <taxon>Conifers I</taxon>
        <taxon>Pinales</taxon>
        <taxon>Pinaceae</taxon>
        <taxon>Picea</taxon>
    </lineage>
</organism>
<dbReference type="PANTHER" id="PTHR33270">
    <property type="entry name" value="BNAC05G50380D PROTEIN"/>
    <property type="match status" value="1"/>
</dbReference>
<evidence type="ECO:0000256" key="1">
    <source>
        <dbReference type="SAM" id="MobiDB-lite"/>
    </source>
</evidence>
<evidence type="ECO:0000313" key="3">
    <source>
        <dbReference type="EMBL" id="ABR17412.1"/>
    </source>
</evidence>
<dbReference type="InterPro" id="IPR040358">
    <property type="entry name" value="At4g22758-like"/>
</dbReference>
<dbReference type="InterPro" id="IPR055482">
    <property type="entry name" value="DUF7054"/>
</dbReference>
<dbReference type="Pfam" id="PF23156">
    <property type="entry name" value="DUF7054"/>
    <property type="match status" value="1"/>
</dbReference>